<evidence type="ECO:0000256" key="1">
    <source>
        <dbReference type="SAM" id="Phobius"/>
    </source>
</evidence>
<evidence type="ECO:0000313" key="2">
    <source>
        <dbReference type="EMBL" id="SDW15610.1"/>
    </source>
</evidence>
<dbReference type="GO" id="GO:0005886">
    <property type="term" value="C:plasma membrane"/>
    <property type="evidence" value="ECO:0007669"/>
    <property type="project" value="TreeGrafter"/>
</dbReference>
<dbReference type="OrthoDB" id="9792271at2"/>
<reference evidence="3" key="1">
    <citation type="submission" date="2016-10" db="EMBL/GenBank/DDBJ databases">
        <authorList>
            <person name="Varghese N."/>
            <person name="Submissions S."/>
        </authorList>
    </citation>
    <scope>NUCLEOTIDE SEQUENCE [LARGE SCALE GENOMIC DNA]</scope>
    <source>
        <strain evidence="3">CGMCC 4.3530</strain>
    </source>
</reference>
<dbReference type="InterPro" id="IPR016833">
    <property type="entry name" value="Put_Na-Bile_cotransptr"/>
</dbReference>
<feature type="transmembrane region" description="Helical" evidence="1">
    <location>
        <begin position="41"/>
        <end position="62"/>
    </location>
</feature>
<dbReference type="EMBL" id="FNOK01000001">
    <property type="protein sequence ID" value="SDW15610.1"/>
    <property type="molecule type" value="Genomic_DNA"/>
</dbReference>
<keyword evidence="3" id="KW-1185">Reference proteome</keyword>
<dbReference type="PANTHER" id="PTHR18640:SF5">
    <property type="entry name" value="SODIUM_BILE ACID COTRANSPORTER 7"/>
    <property type="match status" value="1"/>
</dbReference>
<evidence type="ECO:0000313" key="3">
    <source>
        <dbReference type="Proteomes" id="UP000199529"/>
    </source>
</evidence>
<feature type="transmembrane region" description="Helical" evidence="1">
    <location>
        <begin position="138"/>
        <end position="158"/>
    </location>
</feature>
<dbReference type="AlphaFoldDB" id="A0A1H2R8Z9"/>
<feature type="transmembrane region" description="Helical" evidence="1">
    <location>
        <begin position="293"/>
        <end position="314"/>
    </location>
</feature>
<protein>
    <submittedName>
        <fullName evidence="2">Solute carrier family 10 (Sodium/bile acid cotransporter), member 7</fullName>
    </submittedName>
</protein>
<dbReference type="InterPro" id="IPR038770">
    <property type="entry name" value="Na+/solute_symporter_sf"/>
</dbReference>
<proteinExistence type="predicted"/>
<keyword evidence="1" id="KW-0812">Transmembrane</keyword>
<dbReference type="PIRSF" id="PIRSF026166">
    <property type="entry name" value="UCP026166"/>
    <property type="match status" value="1"/>
</dbReference>
<feature type="transmembrane region" description="Helical" evidence="1">
    <location>
        <begin position="74"/>
        <end position="95"/>
    </location>
</feature>
<dbReference type="Pfam" id="PF13593">
    <property type="entry name" value="SBF_like"/>
    <property type="match status" value="1"/>
</dbReference>
<feature type="transmembrane region" description="Helical" evidence="1">
    <location>
        <begin position="265"/>
        <end position="287"/>
    </location>
</feature>
<accession>A0A1H2R8Z9</accession>
<feature type="transmembrane region" description="Helical" evidence="1">
    <location>
        <begin position="101"/>
        <end position="126"/>
    </location>
</feature>
<dbReference type="Gene3D" id="1.20.1530.20">
    <property type="match status" value="1"/>
</dbReference>
<dbReference type="Proteomes" id="UP000199529">
    <property type="component" value="Unassembled WGS sequence"/>
</dbReference>
<dbReference type="RefSeq" id="WP_093260411.1">
    <property type="nucleotide sequence ID" value="NZ_FNOK01000001.1"/>
</dbReference>
<name>A0A1H2R8Z9_9PSEU</name>
<organism evidence="2 3">
    <name type="scientific">Saccharopolyspora shandongensis</name>
    <dbReference type="NCBI Taxonomy" id="418495"/>
    <lineage>
        <taxon>Bacteria</taxon>
        <taxon>Bacillati</taxon>
        <taxon>Actinomycetota</taxon>
        <taxon>Actinomycetes</taxon>
        <taxon>Pseudonocardiales</taxon>
        <taxon>Pseudonocardiaceae</taxon>
        <taxon>Saccharopolyspora</taxon>
    </lineage>
</organism>
<keyword evidence="1" id="KW-1133">Transmembrane helix</keyword>
<feature type="transmembrane region" description="Helical" evidence="1">
    <location>
        <begin position="230"/>
        <end position="253"/>
    </location>
</feature>
<feature type="transmembrane region" description="Helical" evidence="1">
    <location>
        <begin position="201"/>
        <end position="224"/>
    </location>
</feature>
<dbReference type="STRING" id="418495.SAMN05216215_1001316"/>
<gene>
    <name evidence="2" type="ORF">SAMN05216215_1001316</name>
</gene>
<feature type="transmembrane region" description="Helical" evidence="1">
    <location>
        <begin position="170"/>
        <end position="189"/>
    </location>
</feature>
<keyword evidence="1" id="KW-0472">Membrane</keyword>
<sequence>MTRILARVRPDPYVVALLLVAAAAALAPVRGEPALVLDQAVKAAIGFLFFLYGARLSTTAAWDGLRKWKLHGTALATTFVLFPLLGLACSVLVPAVLPQSLYAGVLFLCLLPSTVQSAITFTSLAGGNVPAAICGSSFSNLLGVLVTPLLVGLLMTGGNGGFTGQGARDIVLLLLVPFCVGQVLRPVVGECIRRHAKVLGLLDRGVILAVVYVAFSGGTVSGVWQQLSPAGIGVLVVVDGALLAAALVGTALLARWCGFSRADRVVLVFCGSNKSLASGLPMASVLFGGAEAGLVVLPLMIYHQMQLIGCAWLARRFARQAAEPVGVA</sequence>
<dbReference type="PANTHER" id="PTHR18640">
    <property type="entry name" value="SOLUTE CARRIER FAMILY 10 MEMBER 7"/>
    <property type="match status" value="1"/>
</dbReference>